<evidence type="ECO:0000256" key="7">
    <source>
        <dbReference type="SAM" id="MobiDB-lite"/>
    </source>
</evidence>
<feature type="compositionally biased region" description="Polar residues" evidence="7">
    <location>
        <begin position="633"/>
        <end position="648"/>
    </location>
</feature>
<dbReference type="InterPro" id="IPR015421">
    <property type="entry name" value="PyrdxlP-dep_Trfase_major"/>
</dbReference>
<dbReference type="Pfam" id="PF00282">
    <property type="entry name" value="Pyridoxal_deC"/>
    <property type="match status" value="1"/>
</dbReference>
<organism evidence="8 9">
    <name type="scientific">Bactrocera dorsalis</name>
    <name type="common">Oriental fruit fly</name>
    <name type="synonym">Dacus dorsalis</name>
    <dbReference type="NCBI Taxonomy" id="27457"/>
    <lineage>
        <taxon>Eukaryota</taxon>
        <taxon>Metazoa</taxon>
        <taxon>Ecdysozoa</taxon>
        <taxon>Arthropoda</taxon>
        <taxon>Hexapoda</taxon>
        <taxon>Insecta</taxon>
        <taxon>Pterygota</taxon>
        <taxon>Neoptera</taxon>
        <taxon>Endopterygota</taxon>
        <taxon>Diptera</taxon>
        <taxon>Brachycera</taxon>
        <taxon>Muscomorpha</taxon>
        <taxon>Tephritoidea</taxon>
        <taxon>Tephritidae</taxon>
        <taxon>Bactrocera</taxon>
        <taxon>Bactrocera</taxon>
    </lineage>
</organism>
<name>A0A6I9VZP3_BACDO</name>
<dbReference type="PRINTS" id="PR00800">
    <property type="entry name" value="YHDCRBOXLASE"/>
</dbReference>
<dbReference type="GeneID" id="105230617"/>
<dbReference type="GO" id="GO:0006520">
    <property type="term" value="P:amino acid metabolic process"/>
    <property type="evidence" value="ECO:0007669"/>
    <property type="project" value="InterPro"/>
</dbReference>
<dbReference type="GO" id="GO:0030170">
    <property type="term" value="F:pyridoxal phosphate binding"/>
    <property type="evidence" value="ECO:0007669"/>
    <property type="project" value="InterPro"/>
</dbReference>
<dbReference type="OrthoDB" id="639767at2759"/>
<protein>
    <submittedName>
        <fullName evidence="9">Aromatic-L-amino-acid decarboxylase</fullName>
    </submittedName>
</protein>
<sequence>MVKPQTNDQLLLRQQFERYSENSPFRRSENTVQKTRRTWYKNHPRIMDSQAFRKHGTEMVEYICKYLDTLKDRRVTPSVEPGYLRHLIPSEAPFEPEEWSKIMQDVEDKIMPGVTHWQHPRFHAYFPAGNAFESILGDMLGDGIGCIGFSWAASPACTELETIVLDWLGKAIGLPDHFLALKEGSTGGGVIQSSASECVLVSMLAARAQALKRLMAQHPFTEESHLLSKLIAYCSKEAHSCVEKAAMISFVKLRILEPDENASLRGRTVSEAMEEDELQGLVPFFVSTTLGTTGSCAFDNLEEIGKELKKFQCVWLHVDAAYAGNSFICPELKSLLTGIEYADSFNTNPNKWLLTNFDCSTFWVRDRIRLTSALVVDPLYLKHCYDDAAIDYRHWGVPLSRRFRSLKLWFVLRSYGISGLQNYIRRHIELAKRFEQHVLKDKRFEICNQVKLGLVCFRLKGNDKLNEKLLSAINESGKLHMVPASVNDKYIIRFCAVAQNACEDDIDYAWETIVDFANELLEKEQHDELTEIINRKKEDTLAKKRSFFVRMVSDPKIYNPAINKAGTPNMSLDVTSPVVGHSSNPIIRTQTSMDRNSWISWPLAFLFNSNSDDGGQKSNVSLRFRHLDTNVRAISSRRNSGATSSPSPDNELGSINLKKSPIKPTTPSPRKGGLSLTTTSNHS</sequence>
<reference evidence="9" key="1">
    <citation type="submission" date="2025-08" db="UniProtKB">
        <authorList>
            <consortium name="RefSeq"/>
        </authorList>
    </citation>
    <scope>IDENTIFICATION</scope>
    <source>
        <tissue evidence="9">Adult</tissue>
    </source>
</reference>
<comment type="cofactor">
    <cofactor evidence="1 6">
        <name>pyridoxal 5'-phosphate</name>
        <dbReference type="ChEBI" id="CHEBI:597326"/>
    </cofactor>
</comment>
<dbReference type="PANTHER" id="PTHR11999:SF70">
    <property type="entry name" value="MIP05841P"/>
    <property type="match status" value="1"/>
</dbReference>
<evidence type="ECO:0000256" key="2">
    <source>
        <dbReference type="ARBA" id="ARBA00009533"/>
    </source>
</evidence>
<dbReference type="PANTHER" id="PTHR11999">
    <property type="entry name" value="GROUP II PYRIDOXAL-5-PHOSPHATE DECARBOXYLASE"/>
    <property type="match status" value="1"/>
</dbReference>
<feature type="compositionally biased region" description="Low complexity" evidence="7">
    <location>
        <begin position="658"/>
        <end position="671"/>
    </location>
</feature>
<accession>A0A6I9VZP3</accession>
<dbReference type="PROSITE" id="PS00392">
    <property type="entry name" value="DDC_GAD_HDC_YDC"/>
    <property type="match status" value="1"/>
</dbReference>
<evidence type="ECO:0000256" key="1">
    <source>
        <dbReference type="ARBA" id="ARBA00001933"/>
    </source>
</evidence>
<feature type="region of interest" description="Disordered" evidence="7">
    <location>
        <begin position="633"/>
        <end position="683"/>
    </location>
</feature>
<dbReference type="InterPro" id="IPR002129">
    <property type="entry name" value="PyrdxlP-dep_de-COase"/>
</dbReference>
<dbReference type="Gene3D" id="1.20.1340.10">
    <property type="entry name" value="dopa decarboxylase, N-terminal domain"/>
    <property type="match status" value="1"/>
</dbReference>
<keyword evidence="8" id="KW-1185">Reference proteome</keyword>
<evidence type="ECO:0000256" key="6">
    <source>
        <dbReference type="PIRSR" id="PIRSR602129-50"/>
    </source>
</evidence>
<dbReference type="GO" id="GO:0005737">
    <property type="term" value="C:cytoplasm"/>
    <property type="evidence" value="ECO:0007669"/>
    <property type="project" value="TreeGrafter"/>
</dbReference>
<dbReference type="Proteomes" id="UP001652620">
    <property type="component" value="Unplaced"/>
</dbReference>
<dbReference type="InterPro" id="IPR010977">
    <property type="entry name" value="Aromatic_deC"/>
</dbReference>
<evidence type="ECO:0000256" key="3">
    <source>
        <dbReference type="ARBA" id="ARBA00022793"/>
    </source>
</evidence>
<keyword evidence="5" id="KW-0456">Lyase</keyword>
<dbReference type="Gene3D" id="3.90.1150.10">
    <property type="entry name" value="Aspartate Aminotransferase, domain 1"/>
    <property type="match status" value="1"/>
</dbReference>
<gene>
    <name evidence="9" type="primary">LOC105230617</name>
</gene>
<dbReference type="GO" id="GO:0016831">
    <property type="term" value="F:carboxy-lyase activity"/>
    <property type="evidence" value="ECO:0007669"/>
    <property type="project" value="UniProtKB-KW"/>
</dbReference>
<evidence type="ECO:0000313" key="8">
    <source>
        <dbReference type="Proteomes" id="UP001652620"/>
    </source>
</evidence>
<dbReference type="AlphaFoldDB" id="A0A6I9VZP3"/>
<dbReference type="KEGG" id="bdr:105230617"/>
<proteinExistence type="inferred from homology"/>
<dbReference type="GO" id="GO:0019752">
    <property type="term" value="P:carboxylic acid metabolic process"/>
    <property type="evidence" value="ECO:0007669"/>
    <property type="project" value="InterPro"/>
</dbReference>
<keyword evidence="4 6" id="KW-0663">Pyridoxal phosphate</keyword>
<dbReference type="InterPro" id="IPR015424">
    <property type="entry name" value="PyrdxlP-dep_Trfase"/>
</dbReference>
<dbReference type="Gene3D" id="3.40.640.10">
    <property type="entry name" value="Type I PLP-dependent aspartate aminotransferase-like (Major domain)"/>
    <property type="match status" value="1"/>
</dbReference>
<keyword evidence="3" id="KW-0210">Decarboxylase</keyword>
<feature type="modified residue" description="N6-(pyridoxal phosphate)lysine" evidence="6">
    <location>
        <position position="351"/>
    </location>
</feature>
<evidence type="ECO:0000256" key="5">
    <source>
        <dbReference type="ARBA" id="ARBA00023239"/>
    </source>
</evidence>
<dbReference type="InParanoid" id="A0A6I9VZP3"/>
<dbReference type="FunCoup" id="A0A6I9VZP3">
    <property type="interactions" value="27"/>
</dbReference>
<evidence type="ECO:0000313" key="9">
    <source>
        <dbReference type="RefSeq" id="XP_011209807.2"/>
    </source>
</evidence>
<dbReference type="InterPro" id="IPR015422">
    <property type="entry name" value="PyrdxlP-dep_Trfase_small"/>
</dbReference>
<dbReference type="SUPFAM" id="SSF53383">
    <property type="entry name" value="PLP-dependent transferases"/>
    <property type="match status" value="1"/>
</dbReference>
<dbReference type="RefSeq" id="XP_011209807.2">
    <property type="nucleotide sequence ID" value="XM_011211505.3"/>
</dbReference>
<dbReference type="CDD" id="cd06450">
    <property type="entry name" value="DOPA_deC_like"/>
    <property type="match status" value="1"/>
</dbReference>
<comment type="similarity">
    <text evidence="2">Belongs to the group II decarboxylase family.</text>
</comment>
<evidence type="ECO:0000256" key="4">
    <source>
        <dbReference type="ARBA" id="ARBA00022898"/>
    </source>
</evidence>
<dbReference type="InterPro" id="IPR021115">
    <property type="entry name" value="Pyridoxal-P_BS"/>
</dbReference>